<proteinExistence type="predicted"/>
<gene>
    <name evidence="3" type="ORF">QSP1433_LOCUS15737</name>
</gene>
<feature type="region of interest" description="Disordered" evidence="2">
    <location>
        <begin position="1625"/>
        <end position="1650"/>
    </location>
</feature>
<feature type="coiled-coil region" evidence="1">
    <location>
        <begin position="92"/>
        <end position="171"/>
    </location>
</feature>
<keyword evidence="1" id="KW-0175">Coiled coil</keyword>
<evidence type="ECO:0000256" key="1">
    <source>
        <dbReference type="SAM" id="Coils"/>
    </source>
</evidence>
<sequence length="1858" mass="213713">MSGVGLVDVKVLEAEKVKFERRSQKVLAILSKKDARIAELERKVDESSLLKKLQEGKGREQLLRAKVKDQSDQIEVLIAEVATLRQGQHASNEKQKSAKQIAEEQREQIKHLEFKLEDSNAALDKLRVENEVKDGELNNQKSALDAARATCEGLEQKVQGLESLLETAKKTTLGVESQLASAREKITRLTTRTTGEHPSEQKARQLMLQVRQLNTQLEESERVVNNMRRGYKQQQQKLTSSLVQSKTTSDVQLEQIVTKQSEELVELRARLIRQGADQRKIEQDREFERRTLVNNIRNLEERVRRVTENGKVHRKQLESSIRVLSGKSDLHKELAKAEESISTLTGTISKLELSMATNNTKIEELNSKLQDANREREKAETELQTFRVASVYADVPNVSHTAILQKTAKELEEYKMRSQKDSESPPKIHSQYMPVEDSEIDILPMSEAEERRLCSRLRFRIRGLELQLHHKVKESEIFRERIEKLSTEARQRSEQFGQQTLELEKKHSEQLSVMNRRVISHVREKQVFMEENERLLRSGEVSKSLQFEWETRYADVRDKFAEAKKRFLKDTEKLKTENDSMGVKLRIVEACREEDKSRLEYLEEALDTLQGGVSVSDADQVAVTLSSQLHSAEAEKGELRQRNLKLDALCGELKNEHEKLQRIVKKQSEEIKGNAYLLQQEADATKELRKQIQQHEKENDELRQSIQNLELKLIDVQVTRDATQCDRDALVEEINELKTVHEKELAKERAASLESIRAYEHQSAERGKSLVNSHLDTLRTTLNEIVSMNADNGIHAFQRLAQTVLESERARLELELEMDILTWESQRREVQRASTNMPSTCWKHAKEIEQLKRRHELETSLKAMHAERQLQLQRTHLAAMESCFIRANSRYKAKCKQLQCQTGEEDDTEENIVDSLSQIHSLTERNISLQTQLSDVTLRLEQTKLMFHSEDESRRHFVENEKKQMENIKHELVRTRNQLHATKKELVELSFEYETKLMLLQGEESSVGVLRELENAATLQRKILVQSKEISSMHEQITTLQSELAEAGERERELETRLVEETQKGELVVDKAPAVQVEKQEVRSRIEALSQQTMAVMLEQKDSQITRLRAEADILSKRLRQATGVNKDLSSANANIVLTLQKFEKYFEKRKRGPSAEDEKNLGSRLENFLSMLEGGELEHEVNLIRGILDKYSEGNTVVEQLRQELEDKVACLKELEKQLNDKSALSDEEARTMGAGLKLAQANVQSMAVRTEKLEFEAKELNLKLSQSEDRLQAELKRKQAIIEELDEMKHLLNEGSERNTALEEQLSDLCTELEQAREEIHTLEEQAEERESIRLGVWQNPENDFETRRGMVSQIVRILQNIEVTHFIDSLPKVSTMIEEILYTEASSNSEYVDRSTLKRRVKSANRKIGNDFSSGPSAKPMREVLSETVSNKLANEELVKLEDDLAQQRLALSQCKQREKQQLAKVKQLEKKLLTQSGSLARAKRQITELRENWSTPETVNRLKSELANAKIEIRKAKFQISRKQDMLTAALEKTKTEQVSEEGTERRLAKFEKRAKAAEHELASKDALFQATRATLNEYKDQMKVLRAEAESTALRIDAHQREKSMLRNKTMVLQQQIQHLKAQSAISQPSTDKENSANKQTNIDRDKEKLEYDKLRKRILFLQNKNEAEKSKFERLNSELAELNDKLTSSIEAQKPLKKKIKSLEKSNQQLVGQVDDMNKLAQLHQNGTLLAEKALCTALCKVADEAFQVRKQLFDRELEQKKKTGPEIEASTCALANMLQLSTEDVKDIFGAEARQNDPAIATSLENLRNAISRHKTFVHHLFNARSGHPTGLSEQEVDNLVRSTCRLWRVN</sequence>
<feature type="coiled-coil region" evidence="1">
    <location>
        <begin position="203"/>
        <end position="237"/>
    </location>
</feature>
<feature type="coiled-coil region" evidence="1">
    <location>
        <begin position="1434"/>
        <end position="1607"/>
    </location>
</feature>
<evidence type="ECO:0000256" key="2">
    <source>
        <dbReference type="SAM" id="MobiDB-lite"/>
    </source>
</evidence>
<feature type="coiled-coil region" evidence="1">
    <location>
        <begin position="622"/>
        <end position="719"/>
    </location>
</feature>
<reference evidence="3" key="1">
    <citation type="submission" date="2021-01" db="EMBL/GenBank/DDBJ databases">
        <authorList>
            <person name="Corre E."/>
            <person name="Pelletier E."/>
            <person name="Niang G."/>
            <person name="Scheremetjew M."/>
            <person name="Finn R."/>
            <person name="Kale V."/>
            <person name="Holt S."/>
            <person name="Cochrane G."/>
            <person name="Meng A."/>
            <person name="Brown T."/>
            <person name="Cohen L."/>
        </authorList>
    </citation>
    <scope>NUCLEOTIDE SEQUENCE</scope>
    <source>
        <strain evidence="3">NY070348D</strain>
    </source>
</reference>
<feature type="coiled-coil region" evidence="1">
    <location>
        <begin position="958"/>
        <end position="985"/>
    </location>
</feature>
<protein>
    <submittedName>
        <fullName evidence="3">Uncharacterized protein</fullName>
    </submittedName>
</protein>
<feature type="coiled-coil region" evidence="1">
    <location>
        <begin position="289"/>
        <end position="316"/>
    </location>
</feature>
<feature type="compositionally biased region" description="Basic and acidic residues" evidence="2">
    <location>
        <begin position="1636"/>
        <end position="1650"/>
    </location>
</feature>
<feature type="coiled-coil region" evidence="1">
    <location>
        <begin position="1196"/>
        <end position="1335"/>
    </location>
</feature>
<accession>A0A7S2SMI1</accession>
<name>A0A7S2SMI1_9STRA</name>
<feature type="coiled-coil region" evidence="1">
    <location>
        <begin position="1030"/>
        <end position="1064"/>
    </location>
</feature>
<dbReference type="EMBL" id="HBHK01024995">
    <property type="protein sequence ID" value="CAD9704414.1"/>
    <property type="molecule type" value="Transcribed_RNA"/>
</dbReference>
<evidence type="ECO:0000313" key="3">
    <source>
        <dbReference type="EMBL" id="CAD9704414.1"/>
    </source>
</evidence>
<feature type="coiled-coil region" evidence="1">
    <location>
        <begin position="348"/>
        <end position="389"/>
    </location>
</feature>
<organism evidence="3">
    <name type="scientific">Mucochytrium quahogii</name>
    <dbReference type="NCBI Taxonomy" id="96639"/>
    <lineage>
        <taxon>Eukaryota</taxon>
        <taxon>Sar</taxon>
        <taxon>Stramenopiles</taxon>
        <taxon>Bigyra</taxon>
        <taxon>Labyrinthulomycetes</taxon>
        <taxon>Thraustochytrida</taxon>
        <taxon>Thraustochytriidae</taxon>
        <taxon>Mucochytrium</taxon>
    </lineage>
</organism>